<comment type="caution">
    <text evidence="2">The sequence shown here is derived from an EMBL/GenBank/DDBJ whole genome shotgun (WGS) entry which is preliminary data.</text>
</comment>
<evidence type="ECO:0000313" key="2">
    <source>
        <dbReference type="EMBL" id="MEQ2202673.1"/>
    </source>
</evidence>
<keyword evidence="1" id="KW-0812">Transmembrane</keyword>
<proteinExistence type="predicted"/>
<accession>A0ABV0R4K7</accession>
<evidence type="ECO:0000313" key="3">
    <source>
        <dbReference type="Proteomes" id="UP001434883"/>
    </source>
</evidence>
<keyword evidence="1" id="KW-1133">Transmembrane helix</keyword>
<protein>
    <submittedName>
        <fullName evidence="2">Uncharacterized protein</fullName>
    </submittedName>
</protein>
<organism evidence="2 3">
    <name type="scientific">Xenoophorus captivus</name>
    <dbReference type="NCBI Taxonomy" id="1517983"/>
    <lineage>
        <taxon>Eukaryota</taxon>
        <taxon>Metazoa</taxon>
        <taxon>Chordata</taxon>
        <taxon>Craniata</taxon>
        <taxon>Vertebrata</taxon>
        <taxon>Euteleostomi</taxon>
        <taxon>Actinopterygii</taxon>
        <taxon>Neopterygii</taxon>
        <taxon>Teleostei</taxon>
        <taxon>Neoteleostei</taxon>
        <taxon>Acanthomorphata</taxon>
        <taxon>Ovalentaria</taxon>
        <taxon>Atherinomorphae</taxon>
        <taxon>Cyprinodontiformes</taxon>
        <taxon>Goodeidae</taxon>
        <taxon>Xenoophorus</taxon>
    </lineage>
</organism>
<dbReference type="Proteomes" id="UP001434883">
    <property type="component" value="Unassembled WGS sequence"/>
</dbReference>
<feature type="transmembrane region" description="Helical" evidence="1">
    <location>
        <begin position="39"/>
        <end position="57"/>
    </location>
</feature>
<name>A0ABV0R4K7_9TELE</name>
<sequence length="106" mass="12496">MKLPYCLCRELVVSVELCDCFLSPGPPECAFPVKDQNKFFFNSLCCLCMYFFFKTCWKSHTLQRNLTSESLSEVSLDLTCSLFVYMVCTTRFLWIQDFLKEKKGYF</sequence>
<keyword evidence="3" id="KW-1185">Reference proteome</keyword>
<feature type="transmembrane region" description="Helical" evidence="1">
    <location>
        <begin position="78"/>
        <end position="96"/>
    </location>
</feature>
<dbReference type="EMBL" id="JAHRIN010033860">
    <property type="protein sequence ID" value="MEQ2202673.1"/>
    <property type="molecule type" value="Genomic_DNA"/>
</dbReference>
<keyword evidence="1" id="KW-0472">Membrane</keyword>
<evidence type="ECO:0000256" key="1">
    <source>
        <dbReference type="SAM" id="Phobius"/>
    </source>
</evidence>
<gene>
    <name evidence="2" type="ORF">XENOCAPTIV_011855</name>
</gene>
<reference evidence="2 3" key="1">
    <citation type="submission" date="2021-06" db="EMBL/GenBank/DDBJ databases">
        <authorList>
            <person name="Palmer J.M."/>
        </authorList>
    </citation>
    <scope>NUCLEOTIDE SEQUENCE [LARGE SCALE GENOMIC DNA]</scope>
    <source>
        <strain evidence="2 3">XC_2019</strain>
        <tissue evidence="2">Muscle</tissue>
    </source>
</reference>